<reference evidence="2" key="2">
    <citation type="submission" date="2020-03" db="EMBL/GenBank/DDBJ databases">
        <authorList>
            <person name="Fu F.-F."/>
            <person name="Chen J."/>
        </authorList>
    </citation>
    <scope>NUCLEOTIDE SEQUENCE</scope>
    <source>
        <strain evidence="2">Lc1</strain>
    </source>
</reference>
<evidence type="ECO:0000313" key="2">
    <source>
        <dbReference type="EMBL" id="KAF3806213.1"/>
    </source>
</evidence>
<dbReference type="AlphaFoldDB" id="A0A8H4CLL7"/>
<dbReference type="Proteomes" id="UP000613401">
    <property type="component" value="Unassembled WGS sequence"/>
</dbReference>
<evidence type="ECO:0000256" key="1">
    <source>
        <dbReference type="SAM" id="MobiDB-lite"/>
    </source>
</evidence>
<protein>
    <submittedName>
        <fullName evidence="2">Uncharacterized protein</fullName>
    </submittedName>
</protein>
<dbReference type="GeneID" id="69013124"/>
<keyword evidence="3" id="KW-1185">Reference proteome</keyword>
<dbReference type="RefSeq" id="XP_045265372.1">
    <property type="nucleotide sequence ID" value="XM_045405989.1"/>
</dbReference>
<feature type="region of interest" description="Disordered" evidence="1">
    <location>
        <begin position="32"/>
        <end position="104"/>
    </location>
</feature>
<evidence type="ECO:0000313" key="3">
    <source>
        <dbReference type="Proteomes" id="UP000613401"/>
    </source>
</evidence>
<dbReference type="EMBL" id="WVTB01000036">
    <property type="protein sequence ID" value="KAF3806213.1"/>
    <property type="molecule type" value="Genomic_DNA"/>
</dbReference>
<reference evidence="2" key="1">
    <citation type="journal article" date="2020" name="Phytopathology">
        <title>Genome sequence and comparative analysis of Colletotrichum gloeosporioides isolated from Liriodendron leaves.</title>
        <authorList>
            <person name="Fu F.F."/>
            <person name="Hao Z."/>
            <person name="Wang P."/>
            <person name="Lu Y."/>
            <person name="Xue L.J."/>
            <person name="Wei G."/>
            <person name="Tian Y."/>
            <person name="Baishi H."/>
            <person name="Xu H."/>
            <person name="Shi J."/>
            <person name="Cheng T."/>
            <person name="Wang G."/>
            <person name="Yi Y."/>
            <person name="Chen J."/>
        </authorList>
    </citation>
    <scope>NUCLEOTIDE SEQUENCE</scope>
    <source>
        <strain evidence="2">Lc1</strain>
    </source>
</reference>
<gene>
    <name evidence="2" type="ORF">GCG54_00005975</name>
</gene>
<organism evidence="2 3">
    <name type="scientific">Colletotrichum gloeosporioides</name>
    <name type="common">Anthracnose fungus</name>
    <name type="synonym">Glomerella cingulata</name>
    <dbReference type="NCBI Taxonomy" id="474922"/>
    <lineage>
        <taxon>Eukaryota</taxon>
        <taxon>Fungi</taxon>
        <taxon>Dikarya</taxon>
        <taxon>Ascomycota</taxon>
        <taxon>Pezizomycotina</taxon>
        <taxon>Sordariomycetes</taxon>
        <taxon>Hypocreomycetidae</taxon>
        <taxon>Glomerellales</taxon>
        <taxon>Glomerellaceae</taxon>
        <taxon>Colletotrichum</taxon>
        <taxon>Colletotrichum gloeosporioides species complex</taxon>
    </lineage>
</organism>
<proteinExistence type="predicted"/>
<accession>A0A8H4CLL7</accession>
<sequence length="118" mass="13172">MATQTSQEGCDRCPWQPDLGLRRSIRVHVANQHRQGLGVKPDQPLRNQSNTAEIQEPVNDRPEGLIDQPEVLNVSIEEDTDQSNRSTPETEAGSGATANAGRVYQNNFYNSTVYNFNM</sequence>
<name>A0A8H4CLL7_COLGL</name>
<comment type="caution">
    <text evidence="2">The sequence shown here is derived from an EMBL/GenBank/DDBJ whole genome shotgun (WGS) entry which is preliminary data.</text>
</comment>